<comment type="subcellular location">
    <subcellularLocation>
        <location evidence="1 8">Cytoplasm</location>
    </subcellularLocation>
</comment>
<evidence type="ECO:0000256" key="2">
    <source>
        <dbReference type="ARBA" id="ARBA00008107"/>
    </source>
</evidence>
<comment type="similarity">
    <text evidence="2 8">Belongs to the PhoU family.</text>
</comment>
<dbReference type="EMBL" id="CP035704">
    <property type="protein sequence ID" value="QBB71057.1"/>
    <property type="molecule type" value="Genomic_DNA"/>
</dbReference>
<dbReference type="PANTHER" id="PTHR42930:SF3">
    <property type="entry name" value="PHOSPHATE-SPECIFIC TRANSPORT SYSTEM ACCESSORY PROTEIN PHOU"/>
    <property type="match status" value="1"/>
</dbReference>
<dbReference type="RefSeq" id="WP_129833690.1">
    <property type="nucleotide sequence ID" value="NZ_CP035704.1"/>
</dbReference>
<dbReference type="GO" id="GO:0045936">
    <property type="term" value="P:negative regulation of phosphate metabolic process"/>
    <property type="evidence" value="ECO:0007669"/>
    <property type="project" value="InterPro"/>
</dbReference>
<evidence type="ECO:0000256" key="7">
    <source>
        <dbReference type="ARBA" id="ARBA00056181"/>
    </source>
</evidence>
<gene>
    <name evidence="10" type="primary">phoU</name>
    <name evidence="10" type="ORF">ELE36_12235</name>
</gene>
<evidence type="ECO:0000313" key="11">
    <source>
        <dbReference type="Proteomes" id="UP000291562"/>
    </source>
</evidence>
<organism evidence="10 11">
    <name type="scientific">Pseudolysobacter antarcticus</name>
    <dbReference type="NCBI Taxonomy" id="2511995"/>
    <lineage>
        <taxon>Bacteria</taxon>
        <taxon>Pseudomonadati</taxon>
        <taxon>Pseudomonadota</taxon>
        <taxon>Gammaproteobacteria</taxon>
        <taxon>Lysobacterales</taxon>
        <taxon>Rhodanobacteraceae</taxon>
        <taxon>Pseudolysobacter</taxon>
    </lineage>
</organism>
<dbReference type="PIRSF" id="PIRSF003107">
    <property type="entry name" value="PhoU"/>
    <property type="match status" value="1"/>
</dbReference>
<dbReference type="SUPFAM" id="SSF109755">
    <property type="entry name" value="PhoU-like"/>
    <property type="match status" value="1"/>
</dbReference>
<keyword evidence="5 8" id="KW-0963">Cytoplasm</keyword>
<evidence type="ECO:0000256" key="5">
    <source>
        <dbReference type="ARBA" id="ARBA00022490"/>
    </source>
</evidence>
<comment type="subunit">
    <text evidence="3 8">Homodimer.</text>
</comment>
<dbReference type="GO" id="GO:0005737">
    <property type="term" value="C:cytoplasm"/>
    <property type="evidence" value="ECO:0007669"/>
    <property type="project" value="UniProtKB-SubCell"/>
</dbReference>
<dbReference type="AlphaFoldDB" id="A0A411HKZ8"/>
<dbReference type="InterPro" id="IPR038078">
    <property type="entry name" value="PhoU-like_sf"/>
</dbReference>
<evidence type="ECO:0000256" key="8">
    <source>
        <dbReference type="PIRNR" id="PIRNR003107"/>
    </source>
</evidence>
<proteinExistence type="inferred from homology"/>
<evidence type="ECO:0000256" key="6">
    <source>
        <dbReference type="ARBA" id="ARBA00022592"/>
    </source>
</evidence>
<evidence type="ECO:0000256" key="3">
    <source>
        <dbReference type="ARBA" id="ARBA00011738"/>
    </source>
</evidence>
<dbReference type="InterPro" id="IPR026022">
    <property type="entry name" value="PhoU_dom"/>
</dbReference>
<accession>A0A411HKZ8</accession>
<keyword evidence="6 8" id="KW-0592">Phosphate transport</keyword>
<sequence>MDPLHLTQHISRQFNSELEDLSRKLLAMGGLVEEQLSASLRIFAERDARNAAGVYEREDRVNAAELQLDEECMFILARRQPAASDLRLVMAVMKMVADIERIGDEAQRIARMGEKAVDEHLDDGLLLKLEQIGQMVREMLRGALDAFARADETLAIEVIRRDRKVDIKYDDLMRALVALMTSDPAHIPPALNLLWSARSLERIGDRCKNLCEHVIYIVRGKDVRHTRIAREDGLSSTAQ</sequence>
<evidence type="ECO:0000256" key="1">
    <source>
        <dbReference type="ARBA" id="ARBA00004496"/>
    </source>
</evidence>
<dbReference type="PANTHER" id="PTHR42930">
    <property type="entry name" value="PHOSPHATE-SPECIFIC TRANSPORT SYSTEM ACCESSORY PROTEIN PHOU"/>
    <property type="match status" value="1"/>
</dbReference>
<dbReference type="NCBIfam" id="TIGR02135">
    <property type="entry name" value="phoU_full"/>
    <property type="match status" value="1"/>
</dbReference>
<feature type="domain" description="PhoU" evidence="9">
    <location>
        <begin position="129"/>
        <end position="213"/>
    </location>
</feature>
<keyword evidence="11" id="KW-1185">Reference proteome</keyword>
<dbReference type="Gene3D" id="1.20.58.220">
    <property type="entry name" value="Phosphate transport system protein phou homolog 2, domain 2"/>
    <property type="match status" value="2"/>
</dbReference>
<comment type="function">
    <text evidence="7 8">Plays a role in the regulation of phosphate uptake.</text>
</comment>
<evidence type="ECO:0000313" key="10">
    <source>
        <dbReference type="EMBL" id="QBB71057.1"/>
    </source>
</evidence>
<dbReference type="InterPro" id="IPR028366">
    <property type="entry name" value="PhoU"/>
</dbReference>
<protein>
    <recommendedName>
        <fullName evidence="8">Phosphate-specific transport system accessory protein PhoU</fullName>
    </recommendedName>
</protein>
<feature type="domain" description="PhoU" evidence="9">
    <location>
        <begin position="26"/>
        <end position="111"/>
    </location>
</feature>
<evidence type="ECO:0000256" key="4">
    <source>
        <dbReference type="ARBA" id="ARBA00022448"/>
    </source>
</evidence>
<dbReference type="Proteomes" id="UP000291562">
    <property type="component" value="Chromosome"/>
</dbReference>
<dbReference type="FunFam" id="1.20.58.220:FF:000004">
    <property type="entry name" value="Phosphate-specific transport system accessory protein PhoU"/>
    <property type="match status" value="1"/>
</dbReference>
<keyword evidence="4 8" id="KW-0813">Transport</keyword>
<dbReference type="KEGG" id="xbc:ELE36_12235"/>
<dbReference type="OrthoDB" id="9814256at2"/>
<dbReference type="GO" id="GO:0006817">
    <property type="term" value="P:phosphate ion transport"/>
    <property type="evidence" value="ECO:0007669"/>
    <property type="project" value="UniProtKB-KW"/>
</dbReference>
<dbReference type="GO" id="GO:0030643">
    <property type="term" value="P:intracellular phosphate ion homeostasis"/>
    <property type="evidence" value="ECO:0007669"/>
    <property type="project" value="InterPro"/>
</dbReference>
<evidence type="ECO:0000259" key="9">
    <source>
        <dbReference type="Pfam" id="PF01895"/>
    </source>
</evidence>
<dbReference type="Pfam" id="PF01895">
    <property type="entry name" value="PhoU"/>
    <property type="match status" value="2"/>
</dbReference>
<reference evidence="10 11" key="1">
    <citation type="submission" date="2019-01" db="EMBL/GenBank/DDBJ databases">
        <title>Pseudolysobacter antarctica gen. nov., sp. nov., isolated from Fildes Peninsula, Antarctica.</title>
        <authorList>
            <person name="Wei Z."/>
            <person name="Peng F."/>
        </authorList>
    </citation>
    <scope>NUCLEOTIDE SEQUENCE [LARGE SCALE GENOMIC DNA]</scope>
    <source>
        <strain evidence="10 11">AQ6-296</strain>
    </source>
</reference>
<name>A0A411HKZ8_9GAMM</name>